<gene>
    <name evidence="1" type="primary">Dgri\GH13697</name>
    <name evidence="1" type="ORF">Dgri_GH13697</name>
</gene>
<evidence type="ECO:0000313" key="1">
    <source>
        <dbReference type="EMBL" id="EDV99151.1"/>
    </source>
</evidence>
<protein>
    <submittedName>
        <fullName evidence="1">GH13697</fullName>
    </submittedName>
</protein>
<dbReference type="Proteomes" id="UP000001070">
    <property type="component" value="Unassembled WGS sequence"/>
</dbReference>
<reference evidence="1 2" key="1">
    <citation type="journal article" date="2007" name="Nature">
        <title>Evolution of genes and genomes on the Drosophila phylogeny.</title>
        <authorList>
            <consortium name="Drosophila 12 Genomes Consortium"/>
            <person name="Clark A.G."/>
            <person name="Eisen M.B."/>
            <person name="Smith D.R."/>
            <person name="Bergman C.M."/>
            <person name="Oliver B."/>
            <person name="Markow T.A."/>
            <person name="Kaufman T.C."/>
            <person name="Kellis M."/>
            <person name="Gelbart W."/>
            <person name="Iyer V.N."/>
            <person name="Pollard D.A."/>
            <person name="Sackton T.B."/>
            <person name="Larracuente A.M."/>
            <person name="Singh N.D."/>
            <person name="Abad J.P."/>
            <person name="Abt D.N."/>
            <person name="Adryan B."/>
            <person name="Aguade M."/>
            <person name="Akashi H."/>
            <person name="Anderson W.W."/>
            <person name="Aquadro C.F."/>
            <person name="Ardell D.H."/>
            <person name="Arguello R."/>
            <person name="Artieri C.G."/>
            <person name="Barbash D.A."/>
            <person name="Barker D."/>
            <person name="Barsanti P."/>
            <person name="Batterham P."/>
            <person name="Batzoglou S."/>
            <person name="Begun D."/>
            <person name="Bhutkar A."/>
            <person name="Blanco E."/>
            <person name="Bosak S.A."/>
            <person name="Bradley R.K."/>
            <person name="Brand A.D."/>
            <person name="Brent M.R."/>
            <person name="Brooks A.N."/>
            <person name="Brown R.H."/>
            <person name="Butlin R.K."/>
            <person name="Caggese C."/>
            <person name="Calvi B.R."/>
            <person name="Bernardo de Carvalho A."/>
            <person name="Caspi A."/>
            <person name="Castrezana S."/>
            <person name="Celniker S.E."/>
            <person name="Chang J.L."/>
            <person name="Chapple C."/>
            <person name="Chatterji S."/>
            <person name="Chinwalla A."/>
            <person name="Civetta A."/>
            <person name="Clifton S.W."/>
            <person name="Comeron J.M."/>
            <person name="Costello J.C."/>
            <person name="Coyne J.A."/>
            <person name="Daub J."/>
            <person name="David R.G."/>
            <person name="Delcher A.L."/>
            <person name="Delehaunty K."/>
            <person name="Do C.B."/>
            <person name="Ebling H."/>
            <person name="Edwards K."/>
            <person name="Eickbush T."/>
            <person name="Evans J.D."/>
            <person name="Filipski A."/>
            <person name="Findeiss S."/>
            <person name="Freyhult E."/>
            <person name="Fulton L."/>
            <person name="Fulton R."/>
            <person name="Garcia A.C."/>
            <person name="Gardiner A."/>
            <person name="Garfield D.A."/>
            <person name="Garvin B.E."/>
            <person name="Gibson G."/>
            <person name="Gilbert D."/>
            <person name="Gnerre S."/>
            <person name="Godfrey J."/>
            <person name="Good R."/>
            <person name="Gotea V."/>
            <person name="Gravely B."/>
            <person name="Greenberg A.J."/>
            <person name="Griffiths-Jones S."/>
            <person name="Gross S."/>
            <person name="Guigo R."/>
            <person name="Gustafson E.A."/>
            <person name="Haerty W."/>
            <person name="Hahn M.W."/>
            <person name="Halligan D.L."/>
            <person name="Halpern A.L."/>
            <person name="Halter G.M."/>
            <person name="Han M.V."/>
            <person name="Heger A."/>
            <person name="Hillier L."/>
            <person name="Hinrichs A.S."/>
            <person name="Holmes I."/>
            <person name="Hoskins R.A."/>
            <person name="Hubisz M.J."/>
            <person name="Hultmark D."/>
            <person name="Huntley M.A."/>
            <person name="Jaffe D.B."/>
            <person name="Jagadeeshan S."/>
            <person name="Jeck W.R."/>
            <person name="Johnson J."/>
            <person name="Jones C.D."/>
            <person name="Jordan W.C."/>
            <person name="Karpen G.H."/>
            <person name="Kataoka E."/>
            <person name="Keightley P.D."/>
            <person name="Kheradpour P."/>
            <person name="Kirkness E.F."/>
            <person name="Koerich L.B."/>
            <person name="Kristiansen K."/>
            <person name="Kudrna D."/>
            <person name="Kulathinal R.J."/>
            <person name="Kumar S."/>
            <person name="Kwok R."/>
            <person name="Lander E."/>
            <person name="Langley C.H."/>
            <person name="Lapoint R."/>
            <person name="Lazzaro B.P."/>
            <person name="Lee S.J."/>
            <person name="Levesque L."/>
            <person name="Li R."/>
            <person name="Lin C.F."/>
            <person name="Lin M.F."/>
            <person name="Lindblad-Toh K."/>
            <person name="Llopart A."/>
            <person name="Long M."/>
            <person name="Low L."/>
            <person name="Lozovsky E."/>
            <person name="Lu J."/>
            <person name="Luo M."/>
            <person name="Machado C.A."/>
            <person name="Makalowski W."/>
            <person name="Marzo M."/>
            <person name="Matsuda M."/>
            <person name="Matzkin L."/>
            <person name="McAllister B."/>
            <person name="McBride C.S."/>
            <person name="McKernan B."/>
            <person name="McKernan K."/>
            <person name="Mendez-Lago M."/>
            <person name="Minx P."/>
            <person name="Mollenhauer M.U."/>
            <person name="Montooth K."/>
            <person name="Mount S.M."/>
            <person name="Mu X."/>
            <person name="Myers E."/>
            <person name="Negre B."/>
            <person name="Newfeld S."/>
            <person name="Nielsen R."/>
            <person name="Noor M.A."/>
            <person name="O'Grady P."/>
            <person name="Pachter L."/>
            <person name="Papaceit M."/>
            <person name="Parisi M.J."/>
            <person name="Parisi M."/>
            <person name="Parts L."/>
            <person name="Pedersen J.S."/>
            <person name="Pesole G."/>
            <person name="Phillippy A.M."/>
            <person name="Ponting C.P."/>
            <person name="Pop M."/>
            <person name="Porcelli D."/>
            <person name="Powell J.R."/>
            <person name="Prohaska S."/>
            <person name="Pruitt K."/>
            <person name="Puig M."/>
            <person name="Quesneville H."/>
            <person name="Ram K.R."/>
            <person name="Rand D."/>
            <person name="Rasmussen M.D."/>
            <person name="Reed L.K."/>
            <person name="Reenan R."/>
            <person name="Reily A."/>
            <person name="Remington K.A."/>
            <person name="Rieger T.T."/>
            <person name="Ritchie M.G."/>
            <person name="Robin C."/>
            <person name="Rogers Y.H."/>
            <person name="Rohde C."/>
            <person name="Rozas J."/>
            <person name="Rubenfield M.J."/>
            <person name="Ruiz A."/>
            <person name="Russo S."/>
            <person name="Salzberg S.L."/>
            <person name="Sanchez-Gracia A."/>
            <person name="Saranga D.J."/>
            <person name="Sato H."/>
            <person name="Schaeffer S.W."/>
            <person name="Schatz M.C."/>
            <person name="Schlenke T."/>
            <person name="Schwartz R."/>
            <person name="Segarra C."/>
            <person name="Singh R.S."/>
            <person name="Sirot L."/>
            <person name="Sirota M."/>
            <person name="Sisneros N.B."/>
            <person name="Smith C.D."/>
            <person name="Smith T.F."/>
            <person name="Spieth J."/>
            <person name="Stage D.E."/>
            <person name="Stark A."/>
            <person name="Stephan W."/>
            <person name="Strausberg R.L."/>
            <person name="Strempel S."/>
            <person name="Sturgill D."/>
            <person name="Sutton G."/>
            <person name="Sutton G.G."/>
            <person name="Tao W."/>
            <person name="Teichmann S."/>
            <person name="Tobari Y.N."/>
            <person name="Tomimura Y."/>
            <person name="Tsolas J.M."/>
            <person name="Valente V.L."/>
            <person name="Venter E."/>
            <person name="Venter J.C."/>
            <person name="Vicario S."/>
            <person name="Vieira F.G."/>
            <person name="Vilella A.J."/>
            <person name="Villasante A."/>
            <person name="Walenz B."/>
            <person name="Wang J."/>
            <person name="Wasserman M."/>
            <person name="Watts T."/>
            <person name="Wilson D."/>
            <person name="Wilson R.K."/>
            <person name="Wing R.A."/>
            <person name="Wolfner M.F."/>
            <person name="Wong A."/>
            <person name="Wong G.K."/>
            <person name="Wu C.I."/>
            <person name="Wu G."/>
            <person name="Yamamoto D."/>
            <person name="Yang H.P."/>
            <person name="Yang S.P."/>
            <person name="Yorke J.A."/>
            <person name="Yoshida K."/>
            <person name="Zdobnov E."/>
            <person name="Zhang P."/>
            <person name="Zhang Y."/>
            <person name="Zimin A.V."/>
            <person name="Baldwin J."/>
            <person name="Abdouelleil A."/>
            <person name="Abdulkadir J."/>
            <person name="Abebe A."/>
            <person name="Abera B."/>
            <person name="Abreu J."/>
            <person name="Acer S.C."/>
            <person name="Aftuck L."/>
            <person name="Alexander A."/>
            <person name="An P."/>
            <person name="Anderson E."/>
            <person name="Anderson S."/>
            <person name="Arachi H."/>
            <person name="Azer M."/>
            <person name="Bachantsang P."/>
            <person name="Barry A."/>
            <person name="Bayul T."/>
            <person name="Berlin A."/>
            <person name="Bessette D."/>
            <person name="Bloom T."/>
            <person name="Blye J."/>
            <person name="Boguslavskiy L."/>
            <person name="Bonnet C."/>
            <person name="Boukhgalter B."/>
            <person name="Bourzgui I."/>
            <person name="Brown A."/>
            <person name="Cahill P."/>
            <person name="Channer S."/>
            <person name="Cheshatsang Y."/>
            <person name="Chuda L."/>
            <person name="Citroen M."/>
            <person name="Collymore A."/>
            <person name="Cooke P."/>
            <person name="Costello M."/>
            <person name="D'Aco K."/>
            <person name="Daza R."/>
            <person name="De Haan G."/>
            <person name="DeGray S."/>
            <person name="DeMaso C."/>
            <person name="Dhargay N."/>
            <person name="Dooley K."/>
            <person name="Dooley E."/>
            <person name="Doricent M."/>
            <person name="Dorje P."/>
            <person name="Dorjee K."/>
            <person name="Dupes A."/>
            <person name="Elong R."/>
            <person name="Falk J."/>
            <person name="Farina A."/>
            <person name="Faro S."/>
            <person name="Ferguson D."/>
            <person name="Fisher S."/>
            <person name="Foley C.D."/>
            <person name="Franke A."/>
            <person name="Friedrich D."/>
            <person name="Gadbois L."/>
            <person name="Gearin G."/>
            <person name="Gearin C.R."/>
            <person name="Giannoukos G."/>
            <person name="Goode T."/>
            <person name="Graham J."/>
            <person name="Grandbois E."/>
            <person name="Grewal S."/>
            <person name="Gyaltsen K."/>
            <person name="Hafez N."/>
            <person name="Hagos B."/>
            <person name="Hall J."/>
            <person name="Henson C."/>
            <person name="Hollinger A."/>
            <person name="Honan T."/>
            <person name="Huard M.D."/>
            <person name="Hughes L."/>
            <person name="Hurhula B."/>
            <person name="Husby M.E."/>
            <person name="Kamat A."/>
            <person name="Kanga B."/>
            <person name="Kashin S."/>
            <person name="Khazanovich D."/>
            <person name="Kisner P."/>
            <person name="Lance K."/>
            <person name="Lara M."/>
            <person name="Lee W."/>
            <person name="Lennon N."/>
            <person name="Letendre F."/>
            <person name="LeVine R."/>
            <person name="Lipovsky A."/>
            <person name="Liu X."/>
            <person name="Liu J."/>
            <person name="Liu S."/>
            <person name="Lokyitsang T."/>
            <person name="Lokyitsang Y."/>
            <person name="Lubonja R."/>
            <person name="Lui A."/>
            <person name="MacDonald P."/>
            <person name="Magnisalis V."/>
            <person name="Maru K."/>
            <person name="Matthews C."/>
            <person name="McCusker W."/>
            <person name="McDonough S."/>
            <person name="Mehta T."/>
            <person name="Meldrim J."/>
            <person name="Meneus L."/>
            <person name="Mihai O."/>
            <person name="Mihalev A."/>
            <person name="Mihova T."/>
            <person name="Mittelman R."/>
            <person name="Mlenga V."/>
            <person name="Montmayeur A."/>
            <person name="Mulrain L."/>
            <person name="Navidi A."/>
            <person name="Naylor J."/>
            <person name="Negash T."/>
            <person name="Nguyen T."/>
            <person name="Nguyen N."/>
            <person name="Nicol R."/>
            <person name="Norbu C."/>
            <person name="Norbu N."/>
            <person name="Novod N."/>
            <person name="O'Neill B."/>
            <person name="Osman S."/>
            <person name="Markiewicz E."/>
            <person name="Oyono O.L."/>
            <person name="Patti C."/>
            <person name="Phunkhang P."/>
            <person name="Pierre F."/>
            <person name="Priest M."/>
            <person name="Raghuraman S."/>
            <person name="Rege F."/>
            <person name="Reyes R."/>
            <person name="Rise C."/>
            <person name="Rogov P."/>
            <person name="Ross K."/>
            <person name="Ryan E."/>
            <person name="Settipalli S."/>
            <person name="Shea T."/>
            <person name="Sherpa N."/>
            <person name="Shi L."/>
            <person name="Shih D."/>
            <person name="Sparrow T."/>
            <person name="Spaulding J."/>
            <person name="Stalker J."/>
            <person name="Stange-Thomann N."/>
            <person name="Stavropoulos S."/>
            <person name="Stone C."/>
            <person name="Strader C."/>
            <person name="Tesfaye S."/>
            <person name="Thomson T."/>
            <person name="Thoulutsang Y."/>
            <person name="Thoulutsang D."/>
            <person name="Topham K."/>
            <person name="Topping I."/>
            <person name="Tsamla T."/>
            <person name="Vassiliev H."/>
            <person name="Vo A."/>
            <person name="Wangchuk T."/>
            <person name="Wangdi T."/>
            <person name="Weiand M."/>
            <person name="Wilkinson J."/>
            <person name="Wilson A."/>
            <person name="Yadav S."/>
            <person name="Young G."/>
            <person name="Yu Q."/>
            <person name="Zembek L."/>
            <person name="Zhong D."/>
            <person name="Zimmer A."/>
            <person name="Zwirko Z."/>
            <person name="Jaffe D.B."/>
            <person name="Alvarez P."/>
            <person name="Brockman W."/>
            <person name="Butler J."/>
            <person name="Chin C."/>
            <person name="Gnerre S."/>
            <person name="Grabherr M."/>
            <person name="Kleber M."/>
            <person name="Mauceli E."/>
            <person name="MacCallum I."/>
        </authorList>
    </citation>
    <scope>NUCLEOTIDE SEQUENCE [LARGE SCALE GENOMIC DNA]</scope>
    <source>
        <strain evidence="2">Tucson 15287-2541.00</strain>
    </source>
</reference>
<name>B4JQH1_DROGR</name>
<evidence type="ECO:0000313" key="2">
    <source>
        <dbReference type="Proteomes" id="UP000001070"/>
    </source>
</evidence>
<accession>B4JQH1</accession>
<dbReference type="SMR" id="B4JQH1"/>
<dbReference type="eggNOG" id="ENOG502T83K">
    <property type="taxonomic scope" value="Eukaryota"/>
</dbReference>
<dbReference type="HOGENOM" id="CLU_1090963_0_0_1"/>
<dbReference type="EMBL" id="CH916372">
    <property type="protein sequence ID" value="EDV99151.1"/>
    <property type="molecule type" value="Genomic_DNA"/>
</dbReference>
<proteinExistence type="predicted"/>
<keyword evidence="2" id="KW-1185">Reference proteome</keyword>
<dbReference type="InParanoid" id="B4JQH1"/>
<organism evidence="2">
    <name type="scientific">Drosophila grimshawi</name>
    <name type="common">Hawaiian fruit fly</name>
    <name type="synonym">Idiomyia grimshawi</name>
    <dbReference type="NCBI Taxonomy" id="7222"/>
    <lineage>
        <taxon>Eukaryota</taxon>
        <taxon>Metazoa</taxon>
        <taxon>Ecdysozoa</taxon>
        <taxon>Arthropoda</taxon>
        <taxon>Hexapoda</taxon>
        <taxon>Insecta</taxon>
        <taxon>Pterygota</taxon>
        <taxon>Neoptera</taxon>
        <taxon>Endopterygota</taxon>
        <taxon>Diptera</taxon>
        <taxon>Brachycera</taxon>
        <taxon>Muscomorpha</taxon>
        <taxon>Ephydroidea</taxon>
        <taxon>Drosophilidae</taxon>
        <taxon>Drosophila</taxon>
        <taxon>Hawaiian Drosophila</taxon>
    </lineage>
</organism>
<dbReference type="AlphaFoldDB" id="B4JQH1"/>
<sequence>MNPKKRLAHKNAYAADILRADTPKIFRVPDVPSKRTSACPKTDQENVRQSSMLTMPKTPLVQQQQQKEFLAIGAGKHTIKNVKTQKQNLGPKNVYATNILRADTPRIFRVPHLPPNRTSACPNADLEIVPQSSTLALLKTPLVHQQQPKKFLAEAADKRTTKNVKTQKQKLGLKHQRQDTPMEWMEWMVPKTKMLKRRKIAIEFDRVRLKNLLREINNDPPPSWHMASIMWLDVDVLERRIEEFEKEQAAENKPA</sequence>